<organism evidence="2 3">
    <name type="scientific">Armillaria borealis</name>
    <dbReference type="NCBI Taxonomy" id="47425"/>
    <lineage>
        <taxon>Eukaryota</taxon>
        <taxon>Fungi</taxon>
        <taxon>Dikarya</taxon>
        <taxon>Basidiomycota</taxon>
        <taxon>Agaricomycotina</taxon>
        <taxon>Agaricomycetes</taxon>
        <taxon>Agaricomycetidae</taxon>
        <taxon>Agaricales</taxon>
        <taxon>Marasmiineae</taxon>
        <taxon>Physalacriaceae</taxon>
        <taxon>Armillaria</taxon>
    </lineage>
</organism>
<accession>A0AA39JKW9</accession>
<evidence type="ECO:0000313" key="3">
    <source>
        <dbReference type="Proteomes" id="UP001175226"/>
    </source>
</evidence>
<evidence type="ECO:0000259" key="1">
    <source>
        <dbReference type="Pfam" id="PF20236"/>
    </source>
</evidence>
<gene>
    <name evidence="2" type="ORF">EV421DRAFT_1735291</name>
</gene>
<dbReference type="Proteomes" id="UP001175226">
    <property type="component" value="Unassembled WGS sequence"/>
</dbReference>
<feature type="domain" description="DUF6593" evidence="1">
    <location>
        <begin position="136"/>
        <end position="304"/>
    </location>
</feature>
<proteinExistence type="predicted"/>
<dbReference type="InterPro" id="IPR046528">
    <property type="entry name" value="DUF6593"/>
</dbReference>
<comment type="caution">
    <text evidence="2">The sequence shown here is derived from an EMBL/GenBank/DDBJ whole genome shotgun (WGS) entry which is preliminary data.</text>
</comment>
<dbReference type="AlphaFoldDB" id="A0AA39JKW9"/>
<name>A0AA39JKW9_9AGAR</name>
<protein>
    <recommendedName>
        <fullName evidence="1">DUF6593 domain-containing protein</fullName>
    </recommendedName>
</protein>
<keyword evidence="3" id="KW-1185">Reference proteome</keyword>
<dbReference type="EMBL" id="JAUEPT010000019">
    <property type="protein sequence ID" value="KAK0444503.1"/>
    <property type="molecule type" value="Genomic_DNA"/>
</dbReference>
<evidence type="ECO:0000313" key="2">
    <source>
        <dbReference type="EMBL" id="KAK0444503.1"/>
    </source>
</evidence>
<dbReference type="Pfam" id="PF20236">
    <property type="entry name" value="DUF6593"/>
    <property type="match status" value="1"/>
</dbReference>
<sequence length="307" mass="34253">MDKNIYLGVYQPVIGTRKQRYSSAIYRQISTSKAAASRARPRSGLYPFCNCNQISYRSPSHYFTLFPHHMPFTPDSTMLIRSREYGDGSEYDLSSTSSTIIPDHYVKRLWRRQTLLIGNGGTGRTFINKDESSSDRSVAYSTTEEGNLLRVLTGGYGEGGSEIARVTWSGSGRSIDKGSMMTIGNKSGAVKDLLKKSNRMSTSRIFVGPDGLEYKWKVISVGNDPAFPETTYKTLYVKDSKHPVATTSRLSRRDGNMNVGICFVLVGYTAHAVVQEEAYPIYIAERGMRIQSWIVASLVILEKIQTS</sequence>
<reference evidence="2" key="1">
    <citation type="submission" date="2023-06" db="EMBL/GenBank/DDBJ databases">
        <authorList>
            <consortium name="Lawrence Berkeley National Laboratory"/>
            <person name="Ahrendt S."/>
            <person name="Sahu N."/>
            <person name="Indic B."/>
            <person name="Wong-Bajracharya J."/>
            <person name="Merenyi Z."/>
            <person name="Ke H.-M."/>
            <person name="Monk M."/>
            <person name="Kocsube S."/>
            <person name="Drula E."/>
            <person name="Lipzen A."/>
            <person name="Balint B."/>
            <person name="Henrissat B."/>
            <person name="Andreopoulos B."/>
            <person name="Martin F.M."/>
            <person name="Harder C.B."/>
            <person name="Rigling D."/>
            <person name="Ford K.L."/>
            <person name="Foster G.D."/>
            <person name="Pangilinan J."/>
            <person name="Papanicolaou A."/>
            <person name="Barry K."/>
            <person name="LaButti K."/>
            <person name="Viragh M."/>
            <person name="Koriabine M."/>
            <person name="Yan M."/>
            <person name="Riley R."/>
            <person name="Champramary S."/>
            <person name="Plett K.L."/>
            <person name="Tsai I.J."/>
            <person name="Slot J."/>
            <person name="Sipos G."/>
            <person name="Plett J."/>
            <person name="Nagy L.G."/>
            <person name="Grigoriev I.V."/>
        </authorList>
    </citation>
    <scope>NUCLEOTIDE SEQUENCE</scope>
    <source>
        <strain evidence="2">FPL87.14</strain>
    </source>
</reference>